<proteinExistence type="predicted"/>
<gene>
    <name evidence="3" type="ORF">H696_00585</name>
</gene>
<feature type="region of interest" description="Disordered" evidence="1">
    <location>
        <begin position="111"/>
        <end position="140"/>
    </location>
</feature>
<reference evidence="3" key="1">
    <citation type="submission" date="2013-04" db="EMBL/GenBank/DDBJ databases">
        <title>The Genome Sequence of Fonticula alba ATCC 38817.</title>
        <authorList>
            <consortium name="The Broad Institute Genomics Platform"/>
            <person name="Russ C."/>
            <person name="Cuomo C."/>
            <person name="Burger G."/>
            <person name="Gray M.W."/>
            <person name="Holland P.W.H."/>
            <person name="King N."/>
            <person name="Lang F.B.F."/>
            <person name="Roger A.J."/>
            <person name="Ruiz-Trillo I."/>
            <person name="Brown M."/>
            <person name="Walker B."/>
            <person name="Young S."/>
            <person name="Zeng Q."/>
            <person name="Gargeya S."/>
            <person name="Fitzgerald M."/>
            <person name="Haas B."/>
            <person name="Abouelleil A."/>
            <person name="Allen A.W."/>
            <person name="Alvarado L."/>
            <person name="Arachchi H.M."/>
            <person name="Berlin A.M."/>
            <person name="Chapman S.B."/>
            <person name="Gainer-Dewar J."/>
            <person name="Goldberg J."/>
            <person name="Griggs A."/>
            <person name="Gujja S."/>
            <person name="Hansen M."/>
            <person name="Howarth C."/>
            <person name="Imamovic A."/>
            <person name="Ireland A."/>
            <person name="Larimer J."/>
            <person name="McCowan C."/>
            <person name="Murphy C."/>
            <person name="Pearson M."/>
            <person name="Poon T.W."/>
            <person name="Priest M."/>
            <person name="Roberts A."/>
            <person name="Saif S."/>
            <person name="Shea T."/>
            <person name="Sisk P."/>
            <person name="Sykes S."/>
            <person name="Wortman J."/>
            <person name="Nusbaum C."/>
            <person name="Birren B."/>
        </authorList>
    </citation>
    <scope>NUCLEOTIDE SEQUENCE [LARGE SCALE GENOMIC DNA]</scope>
    <source>
        <strain evidence="3">ATCC 38817</strain>
    </source>
</reference>
<evidence type="ECO:0000313" key="3">
    <source>
        <dbReference type="EMBL" id="KCV73037.1"/>
    </source>
</evidence>
<feature type="transmembrane region" description="Helical" evidence="2">
    <location>
        <begin position="12"/>
        <end position="31"/>
    </location>
</feature>
<keyword evidence="2" id="KW-0812">Transmembrane</keyword>
<dbReference type="Proteomes" id="UP000030693">
    <property type="component" value="Unassembled WGS sequence"/>
</dbReference>
<sequence length="140" mass="14952">MTLPYYTRPWPLLAHFVAYAAFTYYVLLQPVPDQQPSGAGRGERMHQNRTSLAVGPCVGTVVPLPLADLLAERIAREIRLLAEPPAAGAAPPKDPPAAGDMSCYLVDARSDSVGSGCAGRRRPAQGPGRGPTRVGHWQLP</sequence>
<keyword evidence="2" id="KW-1133">Transmembrane helix</keyword>
<dbReference type="EMBL" id="KB932201">
    <property type="protein sequence ID" value="KCV73037.1"/>
    <property type="molecule type" value="Genomic_DNA"/>
</dbReference>
<keyword evidence="4" id="KW-1185">Reference proteome</keyword>
<evidence type="ECO:0000256" key="2">
    <source>
        <dbReference type="SAM" id="Phobius"/>
    </source>
</evidence>
<keyword evidence="2" id="KW-0472">Membrane</keyword>
<accession>A0A058ZHR1</accession>
<evidence type="ECO:0000313" key="4">
    <source>
        <dbReference type="Proteomes" id="UP000030693"/>
    </source>
</evidence>
<dbReference type="GeneID" id="20525310"/>
<protein>
    <submittedName>
        <fullName evidence="3">Uncharacterized protein</fullName>
    </submittedName>
</protein>
<organism evidence="3">
    <name type="scientific">Fonticula alba</name>
    <name type="common">Slime mold</name>
    <dbReference type="NCBI Taxonomy" id="691883"/>
    <lineage>
        <taxon>Eukaryota</taxon>
        <taxon>Rotosphaerida</taxon>
        <taxon>Fonticulaceae</taxon>
        <taxon>Fonticula</taxon>
    </lineage>
</organism>
<evidence type="ECO:0000256" key="1">
    <source>
        <dbReference type="SAM" id="MobiDB-lite"/>
    </source>
</evidence>
<dbReference type="RefSeq" id="XP_009492738.1">
    <property type="nucleotide sequence ID" value="XM_009494463.1"/>
</dbReference>
<name>A0A058ZHR1_FONAL</name>
<feature type="compositionally biased region" description="Low complexity" evidence="1">
    <location>
        <begin position="124"/>
        <end position="133"/>
    </location>
</feature>
<dbReference type="AlphaFoldDB" id="A0A058ZHR1"/>